<evidence type="ECO:0000313" key="1">
    <source>
        <dbReference type="EMBL" id="SPD28600.1"/>
    </source>
</evidence>
<dbReference type="PANTHER" id="PTHR38224:SF1">
    <property type="entry name" value="PHLOEM SPECIFIC PROTEIN"/>
    <property type="match status" value="1"/>
</dbReference>
<dbReference type="PANTHER" id="PTHR38224">
    <property type="entry name" value="PHLOEM SPECIFIC PROTEIN"/>
    <property type="match status" value="1"/>
</dbReference>
<proteinExistence type="predicted"/>
<accession>A0A2N9IWG9</accession>
<dbReference type="AlphaFoldDB" id="A0A2N9IWG9"/>
<sequence length="139" mass="16665">MWTPKQNRGWETTSQDYYAHGMPNVMTDVPQYPNVYKAYNNKVTYEEDCGAPHKRHDRQHRHPHFSDKVEVIEYEEIVEEGRNGKGRDKVEVIEYERVERNRNGNHEVYEKKIDIEADGYIQQKHKGFELSRWGTNKVR</sequence>
<protein>
    <submittedName>
        <fullName evidence="1">Uncharacterized protein</fullName>
    </submittedName>
</protein>
<organism evidence="1">
    <name type="scientific">Fagus sylvatica</name>
    <name type="common">Beechnut</name>
    <dbReference type="NCBI Taxonomy" id="28930"/>
    <lineage>
        <taxon>Eukaryota</taxon>
        <taxon>Viridiplantae</taxon>
        <taxon>Streptophyta</taxon>
        <taxon>Embryophyta</taxon>
        <taxon>Tracheophyta</taxon>
        <taxon>Spermatophyta</taxon>
        <taxon>Magnoliopsida</taxon>
        <taxon>eudicotyledons</taxon>
        <taxon>Gunneridae</taxon>
        <taxon>Pentapetalae</taxon>
        <taxon>rosids</taxon>
        <taxon>fabids</taxon>
        <taxon>Fagales</taxon>
        <taxon>Fagaceae</taxon>
        <taxon>Fagus</taxon>
    </lineage>
</organism>
<name>A0A2N9IWG9_FAGSY</name>
<dbReference type="EMBL" id="OIVN01006237">
    <property type="protein sequence ID" value="SPD28600.1"/>
    <property type="molecule type" value="Genomic_DNA"/>
</dbReference>
<reference evidence="1" key="1">
    <citation type="submission" date="2018-02" db="EMBL/GenBank/DDBJ databases">
        <authorList>
            <person name="Cohen D.B."/>
            <person name="Kent A.D."/>
        </authorList>
    </citation>
    <scope>NUCLEOTIDE SEQUENCE</scope>
</reference>
<gene>
    <name evidence="1" type="ORF">FSB_LOCUS56482</name>
</gene>